<dbReference type="Proteomes" id="UP000044026">
    <property type="component" value="Unassembled WGS sequence"/>
</dbReference>
<proteinExistence type="predicted"/>
<dbReference type="AlphaFoldDB" id="A0A0B7HJN5"/>
<sequence length="53" mass="6425">MQLLMESKQHLKLPIALESIFKKALNHYRKHLKRTICNIKYKNLKPLIYFTII</sequence>
<name>A0A0B7HJN5_9FLAO</name>
<reference evidence="1 2" key="1">
    <citation type="submission" date="2015-01" db="EMBL/GenBank/DDBJ databases">
        <authorList>
            <person name="Xiang T."/>
            <person name="Song Y."/>
            <person name="Huang L."/>
            <person name="Wang B."/>
            <person name="Wu P."/>
        </authorList>
    </citation>
    <scope>NUCLEOTIDE SEQUENCE [LARGE SCALE GENOMIC DNA]</scope>
    <source>
        <strain evidence="1 2">Cc12</strain>
    </source>
</reference>
<dbReference type="EMBL" id="CDOE01000070">
    <property type="protein sequence ID" value="CEN38117.1"/>
    <property type="molecule type" value="Genomic_DNA"/>
</dbReference>
<evidence type="ECO:0000313" key="1">
    <source>
        <dbReference type="EMBL" id="CEN38117.1"/>
    </source>
</evidence>
<protein>
    <submittedName>
        <fullName evidence="1">Uncharacterized protein</fullName>
    </submittedName>
</protein>
<accession>A0A0B7HJN5</accession>
<gene>
    <name evidence="1" type="ORF">CCAN12_720056</name>
</gene>
<organism evidence="1 2">
    <name type="scientific">Capnocytophaga canimorsus</name>
    <dbReference type="NCBI Taxonomy" id="28188"/>
    <lineage>
        <taxon>Bacteria</taxon>
        <taxon>Pseudomonadati</taxon>
        <taxon>Bacteroidota</taxon>
        <taxon>Flavobacteriia</taxon>
        <taxon>Flavobacteriales</taxon>
        <taxon>Flavobacteriaceae</taxon>
        <taxon>Capnocytophaga</taxon>
    </lineage>
</organism>
<evidence type="ECO:0000313" key="2">
    <source>
        <dbReference type="Proteomes" id="UP000044026"/>
    </source>
</evidence>